<comment type="caution">
    <text evidence="2">The sequence shown here is derived from an EMBL/GenBank/DDBJ whole genome shotgun (WGS) entry which is preliminary data.</text>
</comment>
<sequence>MFETGVRQGLDKNNQQGQFGEDYVRVLTSAAGLIWSKDSMDMDGVDLSLKLPGRTARGFSPRIDVQVKTSVRLENRSGRVHFNGLTEPQFNKLAGPDFTVPRYLFVVSVPRHPVDYTDLYTSGLLLRHIGYYMSLDQLEPIAAPQQDRVKAVHIPASNILTAAKLRALVTETAAPSSAGAEL</sequence>
<organism evidence="2 3">
    <name type="scientific">Nocardia panacis</name>
    <dbReference type="NCBI Taxonomy" id="2340916"/>
    <lineage>
        <taxon>Bacteria</taxon>
        <taxon>Bacillati</taxon>
        <taxon>Actinomycetota</taxon>
        <taxon>Actinomycetes</taxon>
        <taxon>Mycobacteriales</taxon>
        <taxon>Nocardiaceae</taxon>
        <taxon>Nocardia</taxon>
    </lineage>
</organism>
<keyword evidence="3" id="KW-1185">Reference proteome</keyword>
<dbReference type="Proteomes" id="UP000266677">
    <property type="component" value="Unassembled WGS sequence"/>
</dbReference>
<feature type="domain" description="DUF4365" evidence="1">
    <location>
        <begin position="18"/>
        <end position="169"/>
    </location>
</feature>
<evidence type="ECO:0000313" key="2">
    <source>
        <dbReference type="EMBL" id="RJO74858.1"/>
    </source>
</evidence>
<dbReference type="EMBL" id="QZFU01000019">
    <property type="protein sequence ID" value="RJO74858.1"/>
    <property type="molecule type" value="Genomic_DNA"/>
</dbReference>
<reference evidence="2 3" key="1">
    <citation type="submission" date="2018-09" db="EMBL/GenBank/DDBJ databases">
        <title>YIM PH21274 draft genome.</title>
        <authorList>
            <person name="Miao C."/>
        </authorList>
    </citation>
    <scope>NUCLEOTIDE SEQUENCE [LARGE SCALE GENOMIC DNA]</scope>
    <source>
        <strain evidence="2 3">YIM PH 21724</strain>
    </source>
</reference>
<dbReference type="AlphaFoldDB" id="A0A3A4KFY4"/>
<evidence type="ECO:0000259" key="1">
    <source>
        <dbReference type="Pfam" id="PF14280"/>
    </source>
</evidence>
<dbReference type="InterPro" id="IPR025375">
    <property type="entry name" value="DUF4365"/>
</dbReference>
<dbReference type="OrthoDB" id="4217735at2"/>
<protein>
    <submittedName>
        <fullName evidence="2">DUF4365 domain-containing protein</fullName>
    </submittedName>
</protein>
<evidence type="ECO:0000313" key="3">
    <source>
        <dbReference type="Proteomes" id="UP000266677"/>
    </source>
</evidence>
<gene>
    <name evidence="2" type="ORF">D5S18_15625</name>
</gene>
<dbReference type="RefSeq" id="WP_120041596.1">
    <property type="nucleotide sequence ID" value="NZ_QZFU01000019.1"/>
</dbReference>
<dbReference type="Pfam" id="PF14280">
    <property type="entry name" value="DUF4365"/>
    <property type="match status" value="1"/>
</dbReference>
<accession>A0A3A4KFY4</accession>
<name>A0A3A4KFY4_9NOCA</name>
<proteinExistence type="predicted"/>